<gene>
    <name evidence="2" type="ORF">NS226_24215</name>
</gene>
<reference evidence="2 3" key="1">
    <citation type="journal article" date="2016" name="Front. Microbiol.">
        <title>Genomic Resource of Rice Seed Associated Bacteria.</title>
        <authorList>
            <person name="Midha S."/>
            <person name="Bansal K."/>
            <person name="Sharma S."/>
            <person name="Kumar N."/>
            <person name="Patil P.P."/>
            <person name="Chaudhry V."/>
            <person name="Patil P.B."/>
        </authorList>
    </citation>
    <scope>NUCLEOTIDE SEQUENCE [LARGE SCALE GENOMIC DNA]</scope>
    <source>
        <strain evidence="2 3">NS226</strain>
    </source>
</reference>
<evidence type="ECO:0000313" key="3">
    <source>
        <dbReference type="Proteomes" id="UP000078272"/>
    </source>
</evidence>
<sequence>MDVWVLVSGGMSGGEHWNGLASARAGFGVVKYINAKLLFSGLLVALLSGFAVLVVIQRNRSAAEIATARLHQRIGPLDQR</sequence>
<feature type="transmembrane region" description="Helical" evidence="1">
    <location>
        <begin position="37"/>
        <end position="56"/>
    </location>
</feature>
<keyword evidence="1" id="KW-0812">Transmembrane</keyword>
<organism evidence="2 3">
    <name type="scientific">Aureimonas ureilytica</name>
    <dbReference type="NCBI Taxonomy" id="401562"/>
    <lineage>
        <taxon>Bacteria</taxon>
        <taxon>Pseudomonadati</taxon>
        <taxon>Pseudomonadota</taxon>
        <taxon>Alphaproteobacteria</taxon>
        <taxon>Hyphomicrobiales</taxon>
        <taxon>Aurantimonadaceae</taxon>
        <taxon>Aureimonas</taxon>
    </lineage>
</organism>
<proteinExistence type="predicted"/>
<dbReference type="AlphaFoldDB" id="A0A175Q510"/>
<keyword evidence="1" id="KW-0472">Membrane</keyword>
<evidence type="ECO:0000313" key="2">
    <source>
        <dbReference type="EMBL" id="KTQ63934.1"/>
    </source>
</evidence>
<dbReference type="EMBL" id="LDPZ01000285">
    <property type="protein sequence ID" value="KTQ63934.1"/>
    <property type="molecule type" value="Genomic_DNA"/>
</dbReference>
<keyword evidence="1" id="KW-1133">Transmembrane helix</keyword>
<protein>
    <submittedName>
        <fullName evidence="2">Uncharacterized protein</fullName>
    </submittedName>
</protein>
<dbReference type="Proteomes" id="UP000078272">
    <property type="component" value="Unassembled WGS sequence"/>
</dbReference>
<accession>A0A175Q510</accession>
<evidence type="ECO:0000256" key="1">
    <source>
        <dbReference type="SAM" id="Phobius"/>
    </source>
</evidence>
<comment type="caution">
    <text evidence="2">The sequence shown here is derived from an EMBL/GenBank/DDBJ whole genome shotgun (WGS) entry which is preliminary data.</text>
</comment>
<dbReference type="PATRIC" id="fig|401562.3.peg.2502"/>
<dbReference type="RefSeq" id="WP_058636999.1">
    <property type="nucleotide sequence ID" value="NZ_LDPZ01000285.1"/>
</dbReference>
<name>A0A175Q510_9HYPH</name>